<evidence type="ECO:0000259" key="3">
    <source>
        <dbReference type="Pfam" id="PF25917"/>
    </source>
</evidence>
<dbReference type="Gene3D" id="2.40.50.100">
    <property type="match status" value="1"/>
</dbReference>
<reference evidence="6" key="3">
    <citation type="journal article" date="2016" name="Genome Announc.">
        <title>Revised genome sequence of the purple photosynthetic bacterium Blastochloris viridis.</title>
        <authorList>
            <person name="Liu L.N."/>
            <person name="Faulkner M."/>
            <person name="Liu X."/>
            <person name="Huang F."/>
            <person name="Darby A.C."/>
            <person name="Hall N."/>
        </authorList>
    </citation>
    <scope>NUCLEOTIDE SEQUENCE [LARGE SCALE GENOMIC DNA]</scope>
    <source>
        <strain evidence="6">ATCC 19567 / DSM 133 / F</strain>
    </source>
</reference>
<feature type="chain" id="PRO_5014229135" evidence="2">
    <location>
        <begin position="22"/>
        <end position="323"/>
    </location>
</feature>
<dbReference type="SUPFAM" id="SSF111369">
    <property type="entry name" value="HlyD-like secretion proteins"/>
    <property type="match status" value="1"/>
</dbReference>
<accession>A0A0H5BEM4</accession>
<comment type="similarity">
    <text evidence="1">Belongs to the membrane fusion protein (MFP) (TC 8.A.1) family.</text>
</comment>
<feature type="signal peptide" evidence="2">
    <location>
        <begin position="1"/>
        <end position="21"/>
    </location>
</feature>
<dbReference type="EMBL" id="LN907867">
    <property type="protein sequence ID" value="CUU42111.1"/>
    <property type="molecule type" value="Genomic_DNA"/>
</dbReference>
<feature type="domain" description="Multidrug resistance protein MdtA-like barrel-sandwich hybrid" evidence="3">
    <location>
        <begin position="50"/>
        <end position="183"/>
    </location>
</feature>
<dbReference type="Gene3D" id="2.40.30.170">
    <property type="match status" value="1"/>
</dbReference>
<dbReference type="STRING" id="1079.BVIR_1669"/>
<dbReference type="NCBIfam" id="TIGR01730">
    <property type="entry name" value="RND_mfp"/>
    <property type="match status" value="1"/>
</dbReference>
<dbReference type="GO" id="GO:0015562">
    <property type="term" value="F:efflux transmembrane transporter activity"/>
    <property type="evidence" value="ECO:0007669"/>
    <property type="project" value="TreeGrafter"/>
</dbReference>
<dbReference type="Gene3D" id="2.40.420.20">
    <property type="match status" value="1"/>
</dbReference>
<reference evidence="5" key="2">
    <citation type="submission" date="2015-11" db="EMBL/GenBank/DDBJ databases">
        <authorList>
            <person name="Zhang Y."/>
            <person name="Guo Z."/>
        </authorList>
    </citation>
    <scope>NUCLEOTIDE SEQUENCE</scope>
    <source>
        <strain evidence="5">1</strain>
    </source>
</reference>
<dbReference type="OrthoDB" id="7914255at2"/>
<reference evidence="4" key="1">
    <citation type="journal article" date="2015" name="Genome Announc.">
        <title>Complete Genome Sequence of the Bacteriochlorophyll b-Producing Photosynthetic Bacterium Blastochloris viridis.</title>
        <authorList>
            <person name="Tsukatani Y."/>
            <person name="Hirose Y."/>
            <person name="Harada J."/>
            <person name="Misawa N."/>
            <person name="Mori K."/>
            <person name="Inoue K."/>
            <person name="Tamiaki H."/>
        </authorList>
    </citation>
    <scope>NUCLEOTIDE SEQUENCE [LARGE SCALE GENOMIC DNA]</scope>
    <source>
        <strain evidence="4">DSM 133</strain>
    </source>
</reference>
<evidence type="ECO:0000313" key="6">
    <source>
        <dbReference type="Proteomes" id="UP000065734"/>
    </source>
</evidence>
<dbReference type="AlphaFoldDB" id="A0A0H5BEM4"/>
<proteinExistence type="inferred from homology"/>
<dbReference type="KEGG" id="bvr:BVIR_1669"/>
<dbReference type="PANTHER" id="PTHR30469:SF15">
    <property type="entry name" value="HLYD FAMILY OF SECRETION PROTEINS"/>
    <property type="match status" value="1"/>
</dbReference>
<dbReference type="PANTHER" id="PTHR30469">
    <property type="entry name" value="MULTIDRUG RESISTANCE PROTEIN MDTA"/>
    <property type="match status" value="1"/>
</dbReference>
<dbReference type="PATRIC" id="fig|1079.6.peg.1732"/>
<protein>
    <submittedName>
        <fullName evidence="4">Cobalt/zinc/cadmium efflux RND transporter</fullName>
    </submittedName>
    <submittedName>
        <fullName evidence="5">Multidrug efflux system subunit MdtA</fullName>
    </submittedName>
</protein>
<evidence type="ECO:0000256" key="2">
    <source>
        <dbReference type="SAM" id="SignalP"/>
    </source>
</evidence>
<evidence type="ECO:0000313" key="4">
    <source>
        <dbReference type="EMBL" id="BAS00671.1"/>
    </source>
</evidence>
<dbReference type="InterPro" id="IPR058625">
    <property type="entry name" value="MdtA-like_BSH"/>
</dbReference>
<sequence>MRSHSLVVSLVFLLLPLVASAADVTVKSVPVEDWKAVFATVEPARQLVARARIGGTIEQLNVKEGDQIAAGAEVAVVADQKLVLQMQASDQRIRSQQAQRDQAKADFDRIAELKRRGVSSQTQLDQASTSLDVATLTLAAMQAERSVIEQQMKEGTVFAPGAGRVLTVPVSEGRVVLAGETIATLAEDRYILRLRLPERHAQSIHAGDLVRIGARGLGANGEEALRTGRVRLVYPEIQGGLVVADVDVEGLGNYFAGERTRVYVTTGQRSAIVVPVSAVYARAGANFVRLSDGTEAVVQPGEMRDGGVEILSGLRDGDVVVTR</sequence>
<dbReference type="GO" id="GO:1990281">
    <property type="term" value="C:efflux pump complex"/>
    <property type="evidence" value="ECO:0007669"/>
    <property type="project" value="TreeGrafter"/>
</dbReference>
<organism evidence="5 6">
    <name type="scientific">Blastochloris viridis</name>
    <name type="common">Rhodopseudomonas viridis</name>
    <dbReference type="NCBI Taxonomy" id="1079"/>
    <lineage>
        <taxon>Bacteria</taxon>
        <taxon>Pseudomonadati</taxon>
        <taxon>Pseudomonadota</taxon>
        <taxon>Alphaproteobacteria</taxon>
        <taxon>Hyphomicrobiales</taxon>
        <taxon>Blastochloridaceae</taxon>
        <taxon>Blastochloris</taxon>
    </lineage>
</organism>
<dbReference type="Pfam" id="PF25917">
    <property type="entry name" value="BSH_RND"/>
    <property type="match status" value="1"/>
</dbReference>
<name>A0A0H5BEM4_BLAVI</name>
<dbReference type="Gene3D" id="1.10.287.470">
    <property type="entry name" value="Helix hairpin bin"/>
    <property type="match status" value="1"/>
</dbReference>
<keyword evidence="2" id="KW-0732">Signal</keyword>
<keyword evidence="6" id="KW-1185">Reference proteome</keyword>
<gene>
    <name evidence="4" type="ORF">BV133_3077</name>
    <name evidence="5" type="ORF">BVIRIDIS_11140</name>
</gene>
<dbReference type="EMBL" id="AP014854">
    <property type="protein sequence ID" value="BAS00671.1"/>
    <property type="molecule type" value="Genomic_DNA"/>
</dbReference>
<dbReference type="RefSeq" id="WP_055037233.1">
    <property type="nucleotide sequence ID" value="NZ_AP014854.2"/>
</dbReference>
<evidence type="ECO:0000256" key="1">
    <source>
        <dbReference type="ARBA" id="ARBA00009477"/>
    </source>
</evidence>
<dbReference type="Proteomes" id="UP000065734">
    <property type="component" value="Chromosome I"/>
</dbReference>
<dbReference type="InterPro" id="IPR006143">
    <property type="entry name" value="RND_pump_MFP"/>
</dbReference>
<evidence type="ECO:0000313" key="5">
    <source>
        <dbReference type="EMBL" id="CUU42111.1"/>
    </source>
</evidence>